<dbReference type="Proteomes" id="UP000006878">
    <property type="component" value="Chromosome"/>
</dbReference>
<accession>A0ABP1U934</accession>
<feature type="domain" description="SpaA-like prealbumin fold" evidence="8">
    <location>
        <begin position="874"/>
        <end position="964"/>
    </location>
</feature>
<dbReference type="Gene3D" id="2.60.40.10">
    <property type="entry name" value="Immunoglobulins"/>
    <property type="match status" value="3"/>
</dbReference>
<reference evidence="10" key="2">
    <citation type="submission" date="2010-07" db="EMBL/GenBank/DDBJ databases">
        <title>Complete genome sequence of Arthrobacter arilaitensis (strain DSM 16368 / CIP 108037 / JCM 13566 / Re117).</title>
        <authorList>
            <person name="Genoscope."/>
        </authorList>
    </citation>
    <scope>NUCLEOTIDE SEQUENCE [LARGE SCALE GENOMIC DNA]</scope>
    <source>
        <strain evidence="10">DSM 16368 / CIP 108037 / IAM 15318 / JCM 13566 / Re117</strain>
    </source>
</reference>
<dbReference type="PANTHER" id="PTHR36108:SF13">
    <property type="entry name" value="COLOSSIN-B-RELATED"/>
    <property type="match status" value="1"/>
</dbReference>
<keyword evidence="10" id="KW-1185">Reference proteome</keyword>
<feature type="compositionally biased region" description="Low complexity" evidence="5">
    <location>
        <begin position="1277"/>
        <end position="1417"/>
    </location>
</feature>
<evidence type="ECO:0000256" key="1">
    <source>
        <dbReference type="ARBA" id="ARBA00004613"/>
    </source>
</evidence>
<dbReference type="SUPFAM" id="SSF117074">
    <property type="entry name" value="Hypothetical protein PA1324"/>
    <property type="match status" value="2"/>
</dbReference>
<keyword evidence="6" id="KW-0472">Membrane</keyword>
<organism evidence="9 10">
    <name type="scientific">Glutamicibacter arilaitensis (strain DSM 16368 / CIP 108037 / IAM 15318 / JCM 13566 / NCIMB 14258 / Re117)</name>
    <name type="common">Arthrobacter arilaitensis</name>
    <dbReference type="NCBI Taxonomy" id="861360"/>
    <lineage>
        <taxon>Bacteria</taxon>
        <taxon>Bacillati</taxon>
        <taxon>Actinomycetota</taxon>
        <taxon>Actinomycetes</taxon>
        <taxon>Micrococcales</taxon>
        <taxon>Micrococcaceae</taxon>
        <taxon>Glutamicibacter</taxon>
    </lineage>
</organism>
<dbReference type="Pfam" id="PF17802">
    <property type="entry name" value="SpaA"/>
    <property type="match status" value="1"/>
</dbReference>
<evidence type="ECO:0000313" key="9">
    <source>
        <dbReference type="EMBL" id="CBT77429.1"/>
    </source>
</evidence>
<keyword evidence="6" id="KW-1133">Transmembrane helix</keyword>
<feature type="compositionally biased region" description="Polar residues" evidence="5">
    <location>
        <begin position="1521"/>
        <end position="1536"/>
    </location>
</feature>
<dbReference type="InterPro" id="IPR013783">
    <property type="entry name" value="Ig-like_fold"/>
</dbReference>
<feature type="region of interest" description="Disordered" evidence="5">
    <location>
        <begin position="370"/>
        <end position="396"/>
    </location>
</feature>
<dbReference type="Pfam" id="PF17210">
    <property type="entry name" value="SdrD_B"/>
    <property type="match status" value="2"/>
</dbReference>
<evidence type="ECO:0000259" key="8">
    <source>
        <dbReference type="Pfam" id="PF17802"/>
    </source>
</evidence>
<proteinExistence type="inferred from homology"/>
<feature type="domain" description="SD-repeat containing protein B" evidence="7">
    <location>
        <begin position="1120"/>
        <end position="1244"/>
    </location>
</feature>
<feature type="compositionally biased region" description="Polar residues" evidence="5">
    <location>
        <begin position="1501"/>
        <end position="1510"/>
    </location>
</feature>
<evidence type="ECO:0000256" key="4">
    <source>
        <dbReference type="ARBA" id="ARBA00022729"/>
    </source>
</evidence>
<gene>
    <name evidence="9" type="ordered locus">AARI_32290</name>
</gene>
<evidence type="ECO:0000256" key="5">
    <source>
        <dbReference type="SAM" id="MobiDB-lite"/>
    </source>
</evidence>
<dbReference type="PANTHER" id="PTHR36108">
    <property type="entry name" value="COLOSSIN-B-RELATED"/>
    <property type="match status" value="1"/>
</dbReference>
<dbReference type="InterPro" id="IPR041033">
    <property type="entry name" value="SpaA_PFL_dom_1"/>
</dbReference>
<feature type="transmembrane region" description="Helical" evidence="6">
    <location>
        <begin position="28"/>
        <end position="53"/>
    </location>
</feature>
<keyword evidence="4" id="KW-0732">Signal</keyword>
<feature type="region of interest" description="Disordered" evidence="5">
    <location>
        <begin position="1206"/>
        <end position="1542"/>
    </location>
</feature>
<evidence type="ECO:0000259" key="7">
    <source>
        <dbReference type="Pfam" id="PF17210"/>
    </source>
</evidence>
<evidence type="ECO:0000256" key="2">
    <source>
        <dbReference type="ARBA" id="ARBA00007257"/>
    </source>
</evidence>
<comment type="subcellular location">
    <subcellularLocation>
        <location evidence="1">Secreted</location>
    </subcellularLocation>
</comment>
<evidence type="ECO:0000256" key="6">
    <source>
        <dbReference type="SAM" id="Phobius"/>
    </source>
</evidence>
<dbReference type="EMBL" id="FQ311875">
    <property type="protein sequence ID" value="CBT77429.1"/>
    <property type="molecule type" value="Genomic_DNA"/>
</dbReference>
<evidence type="ECO:0000313" key="10">
    <source>
        <dbReference type="Proteomes" id="UP000006878"/>
    </source>
</evidence>
<evidence type="ECO:0000256" key="3">
    <source>
        <dbReference type="ARBA" id="ARBA00022525"/>
    </source>
</evidence>
<feature type="compositionally biased region" description="Low complexity" evidence="5">
    <location>
        <begin position="1423"/>
        <end position="1465"/>
    </location>
</feature>
<keyword evidence="6" id="KW-0812">Transmembrane</keyword>
<sequence>MYRRRSASGDASTPDQLPIRTSGALRSVLAIMLAVLLSFGSVMGMGGTIAAAATPGISVDVNLGNEKFDGTSVVTENQQLTMMLQYDGTKVVPGSTVAIKLGANVSVASVPAGNDAVKSIQQDPNDPNTVLVTFADPWPAGSGQGVLALDFVVNPVENSSLDKISWSVDGEESSLEVIIKNGGDEFANVNDGSSKHISKNGNLNKFMKYDPDTQKVSVDPAVIGAPVEYTLTVGTNAANPGYAISDVLPETMSYIAGSFTAAQSTWDENGLNKAQSAVEFAPVVNGSTFAGELDLPGPSQTVITYKAAVADESARAALEAQLQAEADKVNKENGGSYRVNLKNTATLGEADREATMSIGGNIAGTVSGLPGPNSGGLKKSANWSSQNVDPAEDGTLDPAQDITYTIASDLRSWDGSNVKKTLTDNVIISDALPTQATWNTGDPSFVTATGIELEQIAPVALAAFAGDDYVGTYFVEGQKMHINIGKGTDLNVSVSAKATIHTVSGLSKGWTDVPGQSKYQLANRAEWKLNTEYGPGKNGYNNVVNLLAQESNEEGFNAPNYFKKRSDAAMVEIDPGTSAPVKYTFTVGAGKGIDLTKSTIIDYVDTKVFEVSDLEQIASQITATYEWWRTMAPEDFTVSLNDQQQLVIKLSEAGAGKVAEWGIDKQFSLDLTLNTKEFAGKQTLQIKNKATLFGEDGKALYWSEAVSEATSYGDEAEIRKSVRDSPNQDWTQNLRAEVDPDGKLVQPKYVYNVALIPHGNYTGVKIFDVVDVLPAGMKFLGFVPDSSVDSHINASMDVQDLKGNVQARYDAPSADAPSGTVVLYQKQGTVLDASQGAASVNVLVEIVDFEADVAIENIIGSTKATITPTDGYPLSISKVDAEDTLNVISDENARFQILDAEGTVVVDDVFVMDGALRVASGEEIKNVTVPAPGTYKVKEVVAPAGYELSEELLEVTVAADGSSEAAVFYNVPGEAPAKTFAVGDYVWVDGNKDGVQGDAEVLEGVKVALLDGNGEVVSETATDANGRYIFDELPAGDYQVKFELTEEQAAKYEFTSQDAGEDDATDSDADPQTGLTIKFTLDEQNTALTKEYSDQEVKATEGIDPTWDAGVVLKQEPKVSVGDYVWVDENKDGIQDDAEPGIENVVLTLVGPEGEPVIDVNGDPVGPTTTDENGFYTFENLPVLEDGQSYTVIIDQEASKEPLAPYVPTVENGTDREGDSSTWEAKSEGLTNDGDRDPTLDFGFVVKPVPTEPVEPTEPTVDPTEPTVDPTEPVEPTEPTVDPTEPTVDPTEPTVDPTEPTVDPTEPTVDPTEPTVDPTEPTVDPTEPTVDPTEPTVDPTEPTVDPTEPTVDPTEPTVDPTEPTVDPTEPTVDPTEPTVDPTEPTVDPTEPTVDPTEPTVDPTEPTVDPTEPTVDPTEPVEPTEPTVDPTEPTVDPTEPTVDPTEPTVDPTEPTVDPTEPTVEPTEPTDPVEPTDSTDPAEPTDSTDPAEPTDSTDPAEPTDSTVGSTEPSESDEAEENVVQKSTPTEDSSEAPQSSEKDDKLADTGFTAMYVLIAGLLLAAAGVLMSRRSNRRHG</sequence>
<feature type="transmembrane region" description="Helical" evidence="6">
    <location>
        <begin position="1547"/>
        <end position="1567"/>
    </location>
</feature>
<comment type="similarity">
    <text evidence="2">Belongs to the serine-aspartate repeat-containing protein (SDr) family.</text>
</comment>
<protein>
    <submittedName>
        <fullName evidence="9">Hypothetical membrane protein</fullName>
    </submittedName>
</protein>
<feature type="compositionally biased region" description="Low complexity" evidence="5">
    <location>
        <begin position="1248"/>
        <end position="1271"/>
    </location>
</feature>
<name>A0ABP1U934_GLUAR</name>
<dbReference type="InterPro" id="IPR033764">
    <property type="entry name" value="Sdr_B"/>
</dbReference>
<feature type="domain" description="SD-repeat containing protein B" evidence="7">
    <location>
        <begin position="981"/>
        <end position="1088"/>
    </location>
</feature>
<keyword evidence="3" id="KW-0964">Secreted</keyword>
<reference evidence="10" key="1">
    <citation type="journal article" date="2010" name="PLoS ONE">
        <title>The Arthrobacter arilaitensis Re117 genome sequence reveals its genetic adaptation to the surface of cheese.</title>
        <authorList>
            <person name="Monnet C."/>
            <person name="Loux V."/>
            <person name="Gibrat J.F."/>
            <person name="Spinnler E."/>
            <person name="Barbe V."/>
            <person name="Vacherie B."/>
            <person name="Gavory F."/>
            <person name="Gourbeyre E."/>
            <person name="Siguier P."/>
            <person name="Chandler M."/>
            <person name="Elleuch R."/>
            <person name="Irlinger F."/>
            <person name="Vallaeys T."/>
        </authorList>
    </citation>
    <scope>NUCLEOTIDE SEQUENCE</scope>
    <source>
        <strain evidence="10">DSM 16368 / CIP 108037 / IAM 15318 / JCM 13566 / Re117</strain>
    </source>
</reference>